<dbReference type="OrthoDB" id="9807157at2"/>
<name>A0A401LFY9_9FIRM</name>
<accession>A0A401LFY9</accession>
<dbReference type="InterPro" id="IPR015424">
    <property type="entry name" value="PyrdxlP-dep_Trfase"/>
</dbReference>
<dbReference type="Proteomes" id="UP000287361">
    <property type="component" value="Unassembled WGS sequence"/>
</dbReference>
<dbReference type="FunFam" id="3.40.640.10:FF:000006">
    <property type="entry name" value="5-aminolevulinate synthase, mitochondrial"/>
    <property type="match status" value="1"/>
</dbReference>
<evidence type="ECO:0000256" key="5">
    <source>
        <dbReference type="ARBA" id="ARBA00022756"/>
    </source>
</evidence>
<reference evidence="9 10" key="1">
    <citation type="submission" date="2018-10" db="EMBL/GenBank/DDBJ databases">
        <title>Draft Genome Sequence of Anaerotignum sp. KCTC 15736.</title>
        <authorList>
            <person name="Choi S.H."/>
            <person name="Kim J.S."/>
            <person name="Kang S.W."/>
            <person name="Lee J.S."/>
            <person name="Park S.H."/>
        </authorList>
    </citation>
    <scope>NUCLEOTIDE SEQUENCE [LARGE SCALE GENOMIC DNA]</scope>
    <source>
        <strain evidence="9 10">KCTC 15736</strain>
    </source>
</reference>
<keyword evidence="5" id="KW-0093">Biotin biosynthesis</keyword>
<evidence type="ECO:0000256" key="6">
    <source>
        <dbReference type="ARBA" id="ARBA00022898"/>
    </source>
</evidence>
<evidence type="ECO:0000256" key="7">
    <source>
        <dbReference type="ARBA" id="ARBA00047715"/>
    </source>
</evidence>
<comment type="caution">
    <text evidence="9">The sequence shown here is derived from an EMBL/GenBank/DDBJ whole genome shotgun (WGS) entry which is preliminary data.</text>
</comment>
<dbReference type="GO" id="GO:0008710">
    <property type="term" value="F:8-amino-7-oxononanoate synthase activity"/>
    <property type="evidence" value="ECO:0007669"/>
    <property type="project" value="UniProtKB-EC"/>
</dbReference>
<evidence type="ECO:0000259" key="8">
    <source>
        <dbReference type="Pfam" id="PF00155"/>
    </source>
</evidence>
<dbReference type="CDD" id="cd06454">
    <property type="entry name" value="KBL_like"/>
    <property type="match status" value="1"/>
</dbReference>
<keyword evidence="6" id="KW-0663">Pyridoxal phosphate</keyword>
<dbReference type="GO" id="GO:0030170">
    <property type="term" value="F:pyridoxal phosphate binding"/>
    <property type="evidence" value="ECO:0007669"/>
    <property type="project" value="InterPro"/>
</dbReference>
<evidence type="ECO:0000256" key="3">
    <source>
        <dbReference type="ARBA" id="ARBA00011738"/>
    </source>
</evidence>
<dbReference type="Pfam" id="PF00155">
    <property type="entry name" value="Aminotran_1_2"/>
    <property type="match status" value="1"/>
</dbReference>
<dbReference type="InterPro" id="IPR004839">
    <property type="entry name" value="Aminotransferase_I/II_large"/>
</dbReference>
<feature type="domain" description="Aminotransferase class I/classII large" evidence="8">
    <location>
        <begin position="19"/>
        <end position="360"/>
    </location>
</feature>
<evidence type="ECO:0000313" key="9">
    <source>
        <dbReference type="EMBL" id="GCB30433.1"/>
    </source>
</evidence>
<organism evidence="9 10">
    <name type="scientific">Anaerotignum faecicola</name>
    <dbReference type="NCBI Taxonomy" id="2358141"/>
    <lineage>
        <taxon>Bacteria</taxon>
        <taxon>Bacillati</taxon>
        <taxon>Bacillota</taxon>
        <taxon>Clostridia</taxon>
        <taxon>Lachnospirales</taxon>
        <taxon>Anaerotignaceae</taxon>
        <taxon>Anaerotignum</taxon>
    </lineage>
</organism>
<evidence type="ECO:0000256" key="1">
    <source>
        <dbReference type="ARBA" id="ARBA00001933"/>
    </source>
</evidence>
<gene>
    <name evidence="9" type="primary">kbl</name>
    <name evidence="9" type="ORF">KGMB03357_20940</name>
</gene>
<keyword evidence="10" id="KW-1185">Reference proteome</keyword>
<dbReference type="EMBL" id="BHVZ01000014">
    <property type="protein sequence ID" value="GCB30433.1"/>
    <property type="molecule type" value="Genomic_DNA"/>
</dbReference>
<keyword evidence="4" id="KW-0808">Transferase</keyword>
<dbReference type="AlphaFoldDB" id="A0A401LFY9"/>
<proteinExistence type="predicted"/>
<comment type="subunit">
    <text evidence="3">Homodimer.</text>
</comment>
<dbReference type="InterPro" id="IPR015421">
    <property type="entry name" value="PyrdxlP-dep_Trfase_major"/>
</dbReference>
<dbReference type="Gene3D" id="3.40.640.10">
    <property type="entry name" value="Type I PLP-dependent aspartate aminotransferase-like (Major domain)"/>
    <property type="match status" value="1"/>
</dbReference>
<evidence type="ECO:0000256" key="2">
    <source>
        <dbReference type="ARBA" id="ARBA00002513"/>
    </source>
</evidence>
<dbReference type="PANTHER" id="PTHR13693">
    <property type="entry name" value="CLASS II AMINOTRANSFERASE/8-AMINO-7-OXONONANOATE SYNTHASE"/>
    <property type="match status" value="1"/>
</dbReference>
<dbReference type="Gene3D" id="3.90.1150.10">
    <property type="entry name" value="Aspartate Aminotransferase, domain 1"/>
    <property type="match status" value="1"/>
</dbReference>
<sequence length="371" mass="40108">MYRTLYSPQGGRIILDGREVINMASNNYLGLANHPAVVAAAKEALEKYGVATTASRNICGNYPVHDELEEKLAKFKGVEATLVFNCGVTANSGLIPQLVGKGDFIYSDELNHGSIIDGCRLSGAKIKVFRHMDMAHLEELLQEPVEGKRLIITDGVFSMDGDLAPLPEMADLADQYNALLVVDDAHGDGVMGPAGRGTVDHFGLRDRIIIETGSLSKAFGSAGGFVAGPKEFIEALRPKARSFIFTASPMAPCLTAAAAKAVDLVMENTALVDKLWENRNYFADRLSKLGLNIGTSVTPVIPIIVGDAEKAQKLSEMMYERGVYAQALQFPMVPRGTARLRTILSADHTKEDLDKVVDALEECAKALDLIR</sequence>
<comment type="catalytic activity">
    <reaction evidence="7">
        <text>6-carboxyhexanoyl-[ACP] + L-alanine + H(+) = (8S)-8-amino-7-oxononanoate + holo-[ACP] + CO2</text>
        <dbReference type="Rhea" id="RHEA:42288"/>
        <dbReference type="Rhea" id="RHEA-COMP:9685"/>
        <dbReference type="Rhea" id="RHEA-COMP:9955"/>
        <dbReference type="ChEBI" id="CHEBI:15378"/>
        <dbReference type="ChEBI" id="CHEBI:16526"/>
        <dbReference type="ChEBI" id="CHEBI:57972"/>
        <dbReference type="ChEBI" id="CHEBI:64479"/>
        <dbReference type="ChEBI" id="CHEBI:78846"/>
        <dbReference type="ChEBI" id="CHEBI:149468"/>
        <dbReference type="EC" id="2.3.1.47"/>
    </reaction>
</comment>
<protein>
    <submittedName>
        <fullName evidence="9">8-amino-7-oxononanoate synthase 1</fullName>
    </submittedName>
</protein>
<comment type="function">
    <text evidence="2">Catalyzes the decarboxylative condensation of pimeloyl-[acyl-carrier protein] and L-alanine to produce 8-amino-7-oxononanoate (AON), [acyl-carrier protein], and carbon dioxide.</text>
</comment>
<dbReference type="GO" id="GO:0009102">
    <property type="term" value="P:biotin biosynthetic process"/>
    <property type="evidence" value="ECO:0007669"/>
    <property type="project" value="UniProtKB-KW"/>
</dbReference>
<dbReference type="InterPro" id="IPR050087">
    <property type="entry name" value="AON_synthase_class-II"/>
</dbReference>
<evidence type="ECO:0000256" key="4">
    <source>
        <dbReference type="ARBA" id="ARBA00022679"/>
    </source>
</evidence>
<comment type="cofactor">
    <cofactor evidence="1">
        <name>pyridoxal 5'-phosphate</name>
        <dbReference type="ChEBI" id="CHEBI:597326"/>
    </cofactor>
</comment>
<dbReference type="InterPro" id="IPR015422">
    <property type="entry name" value="PyrdxlP-dep_Trfase_small"/>
</dbReference>
<dbReference type="SUPFAM" id="SSF53383">
    <property type="entry name" value="PLP-dependent transferases"/>
    <property type="match status" value="1"/>
</dbReference>
<evidence type="ECO:0000313" key="10">
    <source>
        <dbReference type="Proteomes" id="UP000287361"/>
    </source>
</evidence>